<dbReference type="GO" id="GO:0005886">
    <property type="term" value="C:plasma membrane"/>
    <property type="evidence" value="ECO:0007669"/>
    <property type="project" value="UniProtKB-SubCell"/>
</dbReference>
<evidence type="ECO:0000313" key="8">
    <source>
        <dbReference type="EMBL" id="MBA9039634.1"/>
    </source>
</evidence>
<keyword evidence="5 7" id="KW-0472">Membrane</keyword>
<evidence type="ECO:0000256" key="3">
    <source>
        <dbReference type="ARBA" id="ARBA00022692"/>
    </source>
</evidence>
<feature type="transmembrane region" description="Helical" evidence="7">
    <location>
        <begin position="53"/>
        <end position="74"/>
    </location>
</feature>
<organism evidence="8 9">
    <name type="scientific">Priestia aryabhattai</name>
    <name type="common">Bacillus aryabhattai</name>
    <dbReference type="NCBI Taxonomy" id="412384"/>
    <lineage>
        <taxon>Bacteria</taxon>
        <taxon>Bacillati</taxon>
        <taxon>Bacillota</taxon>
        <taxon>Bacilli</taxon>
        <taxon>Bacillales</taxon>
        <taxon>Bacillaceae</taxon>
        <taxon>Priestia</taxon>
    </lineage>
</organism>
<evidence type="ECO:0000256" key="5">
    <source>
        <dbReference type="ARBA" id="ARBA00023136"/>
    </source>
</evidence>
<proteinExistence type="predicted"/>
<name>A0A7W3RF62_PRIAR</name>
<evidence type="ECO:0000256" key="6">
    <source>
        <dbReference type="SAM" id="MobiDB-lite"/>
    </source>
</evidence>
<dbReference type="InterPro" id="IPR019108">
    <property type="entry name" value="Caa3_assmbl_CtaG-rel"/>
</dbReference>
<feature type="transmembrane region" description="Helical" evidence="7">
    <location>
        <begin position="86"/>
        <end position="105"/>
    </location>
</feature>
<keyword evidence="4 7" id="KW-1133">Transmembrane helix</keyword>
<feature type="transmembrane region" description="Helical" evidence="7">
    <location>
        <begin position="151"/>
        <end position="172"/>
    </location>
</feature>
<feature type="transmembrane region" description="Helical" evidence="7">
    <location>
        <begin position="188"/>
        <end position="209"/>
    </location>
</feature>
<reference evidence="8" key="1">
    <citation type="submission" date="2020-08" db="EMBL/GenBank/DDBJ databases">
        <title>Functional genomics of gut bacteria from endangered species of beetles.</title>
        <authorList>
            <person name="Carlos-Shanley C."/>
        </authorList>
    </citation>
    <scope>NUCLEOTIDE SEQUENCE [LARGE SCALE GENOMIC DNA]</scope>
    <source>
        <strain evidence="8">S00060</strain>
    </source>
</reference>
<feature type="transmembrane region" description="Helical" evidence="7">
    <location>
        <begin position="261"/>
        <end position="282"/>
    </location>
</feature>
<dbReference type="Pfam" id="PF09678">
    <property type="entry name" value="Caa3_CtaG"/>
    <property type="match status" value="1"/>
</dbReference>
<dbReference type="Proteomes" id="UP000543174">
    <property type="component" value="Unassembled WGS sequence"/>
</dbReference>
<dbReference type="AlphaFoldDB" id="A0A7W3RF62"/>
<feature type="transmembrane region" description="Helical" evidence="7">
    <location>
        <begin position="12"/>
        <end position="33"/>
    </location>
</feature>
<sequence length="313" mass="35673">MLINNLRMFGFEALWSPYYFLTICLVTVLYFFIVGRWRGNFMGAEAVNRKTKAYFIISMVLLYICKGGPVDLLGHFMFSAHMTQMAIVYLVIPPLFILGIPPWLARSVIYVKGVKHVFKFFTKPLIALLLFNGLFSLYHIPLLFDFIKTNMMLHGIVSVVLFIAAFCMWWPLVNQLEEEQTLSSLKKLGYIFADGVLLTPACALIIFANHSLYATYTDSSAWVQALSLCVPPSMIASLGQLAPEMFNTLPPVEDQQLGGVIMKIIQEIVYGTVLGFIFFQWARKEREKDTYMPDFTEPQDIKPKEFPSTPPLN</sequence>
<feature type="region of interest" description="Disordered" evidence="6">
    <location>
        <begin position="292"/>
        <end position="313"/>
    </location>
</feature>
<evidence type="ECO:0000313" key="9">
    <source>
        <dbReference type="Proteomes" id="UP000543174"/>
    </source>
</evidence>
<feature type="transmembrane region" description="Helical" evidence="7">
    <location>
        <begin position="125"/>
        <end position="144"/>
    </location>
</feature>
<keyword evidence="9" id="KW-1185">Reference proteome</keyword>
<evidence type="ECO:0000256" key="2">
    <source>
        <dbReference type="ARBA" id="ARBA00022475"/>
    </source>
</evidence>
<keyword evidence="2" id="KW-1003">Cell membrane</keyword>
<protein>
    <submittedName>
        <fullName evidence="8">Membrane protein</fullName>
    </submittedName>
</protein>
<comment type="caution">
    <text evidence="8">The sequence shown here is derived from an EMBL/GenBank/DDBJ whole genome shotgun (WGS) entry which is preliminary data.</text>
</comment>
<gene>
    <name evidence="8" type="ORF">HNP21_002741</name>
</gene>
<dbReference type="InterPro" id="IPR014108">
    <property type="entry name" value="Caa3-assmbl_CtaG"/>
</dbReference>
<dbReference type="EMBL" id="JACJHT010000002">
    <property type="protein sequence ID" value="MBA9039634.1"/>
    <property type="molecule type" value="Genomic_DNA"/>
</dbReference>
<evidence type="ECO:0000256" key="7">
    <source>
        <dbReference type="SAM" id="Phobius"/>
    </source>
</evidence>
<feature type="transmembrane region" description="Helical" evidence="7">
    <location>
        <begin position="221"/>
        <end position="241"/>
    </location>
</feature>
<dbReference type="NCBIfam" id="TIGR02737">
    <property type="entry name" value="caa3_CtaG"/>
    <property type="match status" value="1"/>
</dbReference>
<accession>A0A7W3RF62</accession>
<comment type="subcellular location">
    <subcellularLocation>
        <location evidence="1">Cell membrane</location>
        <topology evidence="1">Multi-pass membrane protein</topology>
    </subcellularLocation>
</comment>
<evidence type="ECO:0000256" key="1">
    <source>
        <dbReference type="ARBA" id="ARBA00004651"/>
    </source>
</evidence>
<keyword evidence="3 7" id="KW-0812">Transmembrane</keyword>
<evidence type="ECO:0000256" key="4">
    <source>
        <dbReference type="ARBA" id="ARBA00022989"/>
    </source>
</evidence>